<proteinExistence type="predicted"/>
<protein>
    <submittedName>
        <fullName evidence="1">SAGA-associated factor 11</fullName>
    </submittedName>
</protein>
<dbReference type="GO" id="GO:0071819">
    <property type="term" value="C:DUBm complex"/>
    <property type="evidence" value="ECO:0007669"/>
    <property type="project" value="TreeGrafter"/>
</dbReference>
<accession>A0A5B6X5P6</accession>
<comment type="caution">
    <text evidence="1">The sequence shown here is derived from an EMBL/GenBank/DDBJ whole genome shotgun (WGS) entry which is preliminary data.</text>
</comment>
<dbReference type="AlphaFoldDB" id="A0A5B6X5P6"/>
<gene>
    <name evidence="1" type="ORF">EPI10_033110</name>
</gene>
<dbReference type="OrthoDB" id="21557at2759"/>
<organism evidence="1 2">
    <name type="scientific">Gossypium australe</name>
    <dbReference type="NCBI Taxonomy" id="47621"/>
    <lineage>
        <taxon>Eukaryota</taxon>
        <taxon>Viridiplantae</taxon>
        <taxon>Streptophyta</taxon>
        <taxon>Embryophyta</taxon>
        <taxon>Tracheophyta</taxon>
        <taxon>Spermatophyta</taxon>
        <taxon>Magnoliopsida</taxon>
        <taxon>eudicotyledons</taxon>
        <taxon>Gunneridae</taxon>
        <taxon>Pentapetalae</taxon>
        <taxon>rosids</taxon>
        <taxon>malvids</taxon>
        <taxon>Malvales</taxon>
        <taxon>Malvaceae</taxon>
        <taxon>Malvoideae</taxon>
        <taxon>Gossypium</taxon>
    </lineage>
</organism>
<dbReference type="Proteomes" id="UP000325315">
    <property type="component" value="Unassembled WGS sequence"/>
</dbReference>
<evidence type="ECO:0000313" key="2">
    <source>
        <dbReference type="Proteomes" id="UP000325315"/>
    </source>
</evidence>
<dbReference type="PANTHER" id="PTHR47674:SF3">
    <property type="entry name" value="SAGA-ASSOCIATED FACTOR 11"/>
    <property type="match status" value="1"/>
</dbReference>
<dbReference type="EMBL" id="SMMG02000001">
    <property type="protein sequence ID" value="KAA3489500.1"/>
    <property type="molecule type" value="Genomic_DNA"/>
</dbReference>
<reference evidence="2" key="1">
    <citation type="journal article" date="2019" name="Plant Biotechnol. J.">
        <title>Genome sequencing of the Australian wild diploid species Gossypium australe highlights disease resistance and delayed gland morphogenesis.</title>
        <authorList>
            <person name="Cai Y."/>
            <person name="Cai X."/>
            <person name="Wang Q."/>
            <person name="Wang P."/>
            <person name="Zhang Y."/>
            <person name="Cai C."/>
            <person name="Xu Y."/>
            <person name="Wang K."/>
            <person name="Zhou Z."/>
            <person name="Wang C."/>
            <person name="Geng S."/>
            <person name="Li B."/>
            <person name="Dong Q."/>
            <person name="Hou Y."/>
            <person name="Wang H."/>
            <person name="Ai P."/>
            <person name="Liu Z."/>
            <person name="Yi F."/>
            <person name="Sun M."/>
            <person name="An G."/>
            <person name="Cheng J."/>
            <person name="Zhang Y."/>
            <person name="Shi Q."/>
            <person name="Xie Y."/>
            <person name="Shi X."/>
            <person name="Chang Y."/>
            <person name="Huang F."/>
            <person name="Chen Y."/>
            <person name="Hong S."/>
            <person name="Mi L."/>
            <person name="Sun Q."/>
            <person name="Zhang L."/>
            <person name="Zhou B."/>
            <person name="Peng R."/>
            <person name="Zhang X."/>
            <person name="Liu F."/>
        </authorList>
    </citation>
    <scope>NUCLEOTIDE SEQUENCE [LARGE SCALE GENOMIC DNA]</scope>
    <source>
        <strain evidence="2">cv. PA1801</strain>
    </source>
</reference>
<evidence type="ECO:0000313" key="1">
    <source>
        <dbReference type="EMBL" id="KAA3489500.1"/>
    </source>
</evidence>
<sequence length="152" mass="16401">MSGPNEESTQEMNKTYGILDGSSLQLSLLIFGDLLDSIIVDVASESHRIAKLGLDPKLEEEEEEVNFGETNNKYVVDIFGQSHPSVASEIFDCMNCGRSIAAGRVERLVERLLGVAQLCKTGIHEAALMNQLPNGTGGVGGEEYSNGTKEEP</sequence>
<dbReference type="GO" id="GO:0070461">
    <property type="term" value="C:SAGA-type complex"/>
    <property type="evidence" value="ECO:0007669"/>
    <property type="project" value="TreeGrafter"/>
</dbReference>
<name>A0A5B6X5P6_9ROSI</name>
<dbReference type="PANTHER" id="PTHR47674">
    <property type="entry name" value="SAGA-ASSOCIATED FACTOR 11"/>
    <property type="match status" value="1"/>
</dbReference>
<keyword evidence="2" id="KW-1185">Reference proteome</keyword>